<dbReference type="PANTHER" id="PTHR13621">
    <property type="entry name" value="PROLINE-RICH PROTEIN PRCC"/>
    <property type="match status" value="1"/>
</dbReference>
<feature type="compositionally biased region" description="Basic and acidic residues" evidence="1">
    <location>
        <begin position="16"/>
        <end position="26"/>
    </location>
</feature>
<accession>A0A7I8VA68</accession>
<organism evidence="2 3">
    <name type="scientific">Dimorphilus gyrociliatus</name>
    <dbReference type="NCBI Taxonomy" id="2664684"/>
    <lineage>
        <taxon>Eukaryota</taxon>
        <taxon>Metazoa</taxon>
        <taxon>Spiralia</taxon>
        <taxon>Lophotrochozoa</taxon>
        <taxon>Annelida</taxon>
        <taxon>Polychaeta</taxon>
        <taxon>Polychaeta incertae sedis</taxon>
        <taxon>Dinophilidae</taxon>
        <taxon>Dimorphilus</taxon>
    </lineage>
</organism>
<name>A0A7I8VA68_9ANNE</name>
<dbReference type="Pfam" id="PF10253">
    <property type="entry name" value="PRCC"/>
    <property type="match status" value="1"/>
</dbReference>
<dbReference type="AlphaFoldDB" id="A0A7I8VA68"/>
<feature type="compositionally biased region" description="Acidic residues" evidence="1">
    <location>
        <begin position="184"/>
        <end position="193"/>
    </location>
</feature>
<dbReference type="EMBL" id="CAJFCJ010000003">
    <property type="protein sequence ID" value="CAD5113219.1"/>
    <property type="molecule type" value="Genomic_DNA"/>
</dbReference>
<protein>
    <submittedName>
        <fullName evidence="2">DgyrCDS2402</fullName>
    </submittedName>
</protein>
<sequence length="367" mass="40699">MSLVAYDGSSDSDLSDSEHTTTEKANKTLRTPASTSILDDEIIDSDEEANRESTIGVNNEIQNNIMSVLPKPSSQKNYNEQDELEDIVKPKTAQTSNAPKPPSKKRKIVVDFSALNKDDSDDEDQPKGKIEVTKKSTLLSMLPSARGSGSGQQKLMVPHKVSNKSQKPTAKNISKLSMKKTADSDNEDADDGEIGSSFFSFHDKTTELPATTKFESAFMGPSWAQTKLEEPPLREPTPELEIGPSKPTQNETVNFAYPEVDDLIHTEEMKKIQGKKSSIKDEINFIKVDTDAFIGDARANVMKNLTSDEDLALMDEVSKMKAPSGNAKRKHQITYLAHQAKVRELELKNQWAASKMNRQASRNKYGF</sequence>
<gene>
    <name evidence="2" type="ORF">DGYR_LOCUS2250</name>
</gene>
<feature type="region of interest" description="Disordered" evidence="1">
    <location>
        <begin position="225"/>
        <end position="251"/>
    </location>
</feature>
<feature type="compositionally biased region" description="Acidic residues" evidence="1">
    <location>
        <begin position="38"/>
        <end position="49"/>
    </location>
</feature>
<comment type="caution">
    <text evidence="2">The sequence shown here is derived from an EMBL/GenBank/DDBJ whole genome shotgun (WGS) entry which is preliminary data.</text>
</comment>
<proteinExistence type="predicted"/>
<feature type="compositionally biased region" description="Basic and acidic residues" evidence="1">
    <location>
        <begin position="125"/>
        <end position="134"/>
    </location>
</feature>
<feature type="compositionally biased region" description="Basic and acidic residues" evidence="1">
    <location>
        <begin position="227"/>
        <end position="237"/>
    </location>
</feature>
<reference evidence="2 3" key="1">
    <citation type="submission" date="2020-08" db="EMBL/GenBank/DDBJ databases">
        <authorList>
            <person name="Hejnol A."/>
        </authorList>
    </citation>
    <scope>NUCLEOTIDE SEQUENCE [LARGE SCALE GENOMIC DNA]</scope>
</reference>
<dbReference type="InterPro" id="IPR018800">
    <property type="entry name" value="PRCC"/>
</dbReference>
<dbReference type="PANTHER" id="PTHR13621:SF2">
    <property type="entry name" value="PROLINE-RICH PROTEIN PRCC"/>
    <property type="match status" value="1"/>
</dbReference>
<feature type="compositionally biased region" description="Polar residues" evidence="1">
    <location>
        <begin position="163"/>
        <end position="175"/>
    </location>
</feature>
<keyword evidence="3" id="KW-1185">Reference proteome</keyword>
<feature type="compositionally biased region" description="Polar residues" evidence="1">
    <location>
        <begin position="52"/>
        <end position="78"/>
    </location>
</feature>
<feature type="region of interest" description="Disordered" evidence="1">
    <location>
        <begin position="1"/>
        <end position="202"/>
    </location>
</feature>
<evidence type="ECO:0000256" key="1">
    <source>
        <dbReference type="SAM" id="MobiDB-lite"/>
    </source>
</evidence>
<dbReference type="GO" id="GO:0005634">
    <property type="term" value="C:nucleus"/>
    <property type="evidence" value="ECO:0007669"/>
    <property type="project" value="TreeGrafter"/>
</dbReference>
<evidence type="ECO:0000313" key="3">
    <source>
        <dbReference type="Proteomes" id="UP000549394"/>
    </source>
</evidence>
<dbReference type="OrthoDB" id="206969at2759"/>
<dbReference type="Proteomes" id="UP000549394">
    <property type="component" value="Unassembled WGS sequence"/>
</dbReference>
<evidence type="ECO:0000313" key="2">
    <source>
        <dbReference type="EMBL" id="CAD5113219.1"/>
    </source>
</evidence>